<protein>
    <recommendedName>
        <fullName evidence="2">Recombinase domain-containing protein</fullName>
    </recommendedName>
</protein>
<dbReference type="EMBL" id="VUOC01000003">
    <property type="protein sequence ID" value="KAA2242008.1"/>
    <property type="molecule type" value="Genomic_DNA"/>
</dbReference>
<dbReference type="Proteomes" id="UP000324611">
    <property type="component" value="Unassembled WGS sequence"/>
</dbReference>
<dbReference type="InterPro" id="IPR011109">
    <property type="entry name" value="DNA_bind_recombinase_dom"/>
</dbReference>
<organism evidence="3 4">
    <name type="scientific">Chitinophaga agrisoli</name>
    <dbReference type="NCBI Taxonomy" id="2607653"/>
    <lineage>
        <taxon>Bacteria</taxon>
        <taxon>Pseudomonadati</taxon>
        <taxon>Bacteroidota</taxon>
        <taxon>Chitinophagia</taxon>
        <taxon>Chitinophagales</taxon>
        <taxon>Chitinophagaceae</taxon>
        <taxon>Chitinophaga</taxon>
    </lineage>
</organism>
<sequence>MLVEEMGVHLIETCSGLSTTTERGKMAIYESLFHASKENLERKEIIIPFMKAHLREGKRFGICPVGYDHYGPRVRNDKFISRTQRIEINKDGKLLKEAWKWKVSGHYSDVQILAKLEARGLRLLPQKLSKIWRNPFYCGVLISKMIEEPVQGNWPKIVSHEDFIKVQQMLEGNPSGYQHKKDEEMRPLTRHLKCACCKGYMIGYINRIKSLHYYRCRHCKGVSVNAQTTKHARRKGANDLFLDFLDNFSVAPAVVPLVKLQLTKMFDHFNQDQTNDDTLKTQLSDLEKKRRNLQIRHGLGEIDKETYDLTIEHLNEQMQAVSKELDKEIPKVPNLDKLLEHSLGKLGKLRQIWTSSDLENKRRLQKIIFPAGIFYDAKNHLCLTDKINEFVHAASLLSQVSGEKENGNFQDFLENSRSVARSRVELETSGL</sequence>
<dbReference type="Gene3D" id="3.90.1750.20">
    <property type="entry name" value="Putative Large Serine Recombinase, Chain B, Domain 2"/>
    <property type="match status" value="1"/>
</dbReference>
<dbReference type="Pfam" id="PF07508">
    <property type="entry name" value="Recombinase"/>
    <property type="match status" value="1"/>
</dbReference>
<reference evidence="3 4" key="2">
    <citation type="submission" date="2019-09" db="EMBL/GenBank/DDBJ databases">
        <authorList>
            <person name="Jin C."/>
        </authorList>
    </citation>
    <scope>NUCLEOTIDE SEQUENCE [LARGE SCALE GENOMIC DNA]</scope>
    <source>
        <strain evidence="3 4">BN140078</strain>
    </source>
</reference>
<gene>
    <name evidence="3" type="ORF">F0L74_16705</name>
</gene>
<dbReference type="PANTHER" id="PTHR30461">
    <property type="entry name" value="DNA-INVERTASE FROM LAMBDOID PROPHAGE"/>
    <property type="match status" value="1"/>
</dbReference>
<name>A0A5B2VTR8_9BACT</name>
<evidence type="ECO:0000313" key="3">
    <source>
        <dbReference type="EMBL" id="KAA2242008.1"/>
    </source>
</evidence>
<dbReference type="InterPro" id="IPR038109">
    <property type="entry name" value="DNA_bind_recomb_sf"/>
</dbReference>
<keyword evidence="1" id="KW-0175">Coiled coil</keyword>
<dbReference type="InterPro" id="IPR050639">
    <property type="entry name" value="SSR_resolvase"/>
</dbReference>
<evidence type="ECO:0000259" key="2">
    <source>
        <dbReference type="Pfam" id="PF07508"/>
    </source>
</evidence>
<comment type="caution">
    <text evidence="3">The sequence shown here is derived from an EMBL/GenBank/DDBJ whole genome shotgun (WGS) entry which is preliminary data.</text>
</comment>
<keyword evidence="4" id="KW-1185">Reference proteome</keyword>
<dbReference type="PANTHER" id="PTHR30461:SF24">
    <property type="entry name" value="SITE-SPECIFIC INTEGRASE_RESOLVASE-RELATED"/>
    <property type="match status" value="1"/>
</dbReference>
<accession>A0A5B2VTR8</accession>
<dbReference type="AlphaFoldDB" id="A0A5B2VTR8"/>
<feature type="coiled-coil region" evidence="1">
    <location>
        <begin position="276"/>
        <end position="324"/>
    </location>
</feature>
<reference evidence="3 4" key="1">
    <citation type="submission" date="2019-09" db="EMBL/GenBank/DDBJ databases">
        <title>Chitinophaga ginsengihumi sp. nov., isolated from soil of ginseng rhizosphere.</title>
        <authorList>
            <person name="Lee J."/>
        </authorList>
    </citation>
    <scope>NUCLEOTIDE SEQUENCE [LARGE SCALE GENOMIC DNA]</scope>
    <source>
        <strain evidence="3 4">BN140078</strain>
    </source>
</reference>
<dbReference type="GO" id="GO:0000150">
    <property type="term" value="F:DNA strand exchange activity"/>
    <property type="evidence" value="ECO:0007669"/>
    <property type="project" value="InterPro"/>
</dbReference>
<evidence type="ECO:0000313" key="4">
    <source>
        <dbReference type="Proteomes" id="UP000324611"/>
    </source>
</evidence>
<dbReference type="GO" id="GO:0003677">
    <property type="term" value="F:DNA binding"/>
    <property type="evidence" value="ECO:0007669"/>
    <property type="project" value="InterPro"/>
</dbReference>
<evidence type="ECO:0000256" key="1">
    <source>
        <dbReference type="SAM" id="Coils"/>
    </source>
</evidence>
<feature type="domain" description="Recombinase" evidence="2">
    <location>
        <begin position="93"/>
        <end position="173"/>
    </location>
</feature>
<proteinExistence type="predicted"/>